<feature type="transmembrane region" description="Helical" evidence="2">
    <location>
        <begin position="233"/>
        <end position="254"/>
    </location>
</feature>
<feature type="transmembrane region" description="Helical" evidence="2">
    <location>
        <begin position="42"/>
        <end position="63"/>
    </location>
</feature>
<evidence type="ECO:0000256" key="2">
    <source>
        <dbReference type="SAM" id="Phobius"/>
    </source>
</evidence>
<dbReference type="PANTHER" id="PTHR30590:SF3">
    <property type="entry name" value="HYPOTHETICAL MEMBRANE SPANNING PROTEIN"/>
    <property type="match status" value="1"/>
</dbReference>
<feature type="domain" description="Heparan-alpha-glucosaminide N-acetyltransferase catalytic" evidence="3">
    <location>
        <begin position="33"/>
        <end position="250"/>
    </location>
</feature>
<evidence type="ECO:0000313" key="4">
    <source>
        <dbReference type="EMBL" id="QBI53210.1"/>
    </source>
</evidence>
<evidence type="ECO:0000259" key="3">
    <source>
        <dbReference type="Pfam" id="PF07786"/>
    </source>
</evidence>
<feature type="transmembrane region" description="Helical" evidence="2">
    <location>
        <begin position="200"/>
        <end position="221"/>
    </location>
</feature>
<protein>
    <recommendedName>
        <fullName evidence="3">Heparan-alpha-glucosaminide N-acetyltransferase catalytic domain-containing protein</fullName>
    </recommendedName>
</protein>
<feature type="transmembrane region" description="Helical" evidence="2">
    <location>
        <begin position="346"/>
        <end position="372"/>
    </location>
</feature>
<feature type="region of interest" description="Disordered" evidence="1">
    <location>
        <begin position="1"/>
        <end position="27"/>
    </location>
</feature>
<evidence type="ECO:0000256" key="1">
    <source>
        <dbReference type="SAM" id="MobiDB-lite"/>
    </source>
</evidence>
<dbReference type="Pfam" id="PF07786">
    <property type="entry name" value="HGSNAT_cat"/>
    <property type="match status" value="1"/>
</dbReference>
<proteinExistence type="predicted"/>
<keyword evidence="2" id="KW-0472">Membrane</keyword>
<dbReference type="Proteomes" id="UP000292235">
    <property type="component" value="Chromosome"/>
</dbReference>
<dbReference type="AlphaFoldDB" id="A0A4P6PZL0"/>
<evidence type="ECO:0000313" key="5">
    <source>
        <dbReference type="Proteomes" id="UP000292235"/>
    </source>
</evidence>
<organism evidence="4 5">
    <name type="scientific">Streptomonospora litoralis</name>
    <dbReference type="NCBI Taxonomy" id="2498135"/>
    <lineage>
        <taxon>Bacteria</taxon>
        <taxon>Bacillati</taxon>
        <taxon>Actinomycetota</taxon>
        <taxon>Actinomycetes</taxon>
        <taxon>Streptosporangiales</taxon>
        <taxon>Nocardiopsidaceae</taxon>
        <taxon>Streptomonospora</taxon>
    </lineage>
</organism>
<keyword evidence="2" id="KW-1133">Transmembrane helix</keyword>
<keyword evidence="2" id="KW-0812">Transmembrane</keyword>
<dbReference type="OrthoDB" id="4966979at2"/>
<feature type="transmembrane region" description="Helical" evidence="2">
    <location>
        <begin position="160"/>
        <end position="180"/>
    </location>
</feature>
<dbReference type="PANTHER" id="PTHR30590">
    <property type="entry name" value="INNER MEMBRANE PROTEIN"/>
    <property type="match status" value="1"/>
</dbReference>
<accession>A0A4P6PZL0</accession>
<name>A0A4P6PZL0_9ACTN</name>
<reference evidence="4 5" key="1">
    <citation type="submission" date="2019-02" db="EMBL/GenBank/DDBJ databases">
        <authorList>
            <person name="Khodamoradi S."/>
            <person name="Hahnke R.L."/>
            <person name="Kaempfer P."/>
            <person name="Schumann P."/>
            <person name="Rohde M."/>
            <person name="Steinert M."/>
            <person name="Luzhetskyy A."/>
            <person name="Wink J."/>
            <person name="Ruckert C."/>
        </authorList>
    </citation>
    <scope>NUCLEOTIDE SEQUENCE [LARGE SCALE GENOMIC DNA]</scope>
    <source>
        <strain evidence="4 5">M2</strain>
    </source>
</reference>
<dbReference type="EMBL" id="CP036455">
    <property type="protein sequence ID" value="QBI53210.1"/>
    <property type="molecule type" value="Genomic_DNA"/>
</dbReference>
<feature type="transmembrane region" description="Helical" evidence="2">
    <location>
        <begin position="378"/>
        <end position="398"/>
    </location>
</feature>
<feature type="transmembrane region" description="Helical" evidence="2">
    <location>
        <begin position="321"/>
        <end position="339"/>
    </location>
</feature>
<dbReference type="InterPro" id="IPR052529">
    <property type="entry name" value="Bact_Transport_Assoc"/>
</dbReference>
<sequence>MGQVPADPPSVVRVSQQIPHQGTPDAVDARGGRIAGIDVARALAVFGMFTVHLGVGAIGVFGGDPFGESASETVHQLARGRSSALFAFLAGVSLSLMTGRTVPLEGTALQRARARILVRALVLALLGIMLDLTGAPIAVILTYYGGFFLLALPLLRLRALALGAIAAAVAVLGPVVSFLLRAGPVEPSPRVSSIGGVTDFLLTGYYPAATFMAFVAAGMALGRLDLFAVRVRLTMAATGAGLALAGYGGSWLLLYPLGGLDRLVRDRLGGATDSVGADTLVSGQMRSVVSGELNDLHGQVPTDSLWYLVVATPHSGTGFEIAGAVGTALLVLVACMAAADVAAAPLYPLAAAGSMALTIYTGHILVIAALGFSFQDDAPFRLGAFVLGALVFATLWRLTLGRGPLERALGSAGDVVAELVTATGPPLEGGGGAPPPGSGR</sequence>
<gene>
    <name evidence="4" type="ORF">EKD16_07070</name>
</gene>
<dbReference type="KEGG" id="strr:EKD16_07070"/>
<dbReference type="InterPro" id="IPR012429">
    <property type="entry name" value="HGSNAT_cat"/>
</dbReference>
<keyword evidence="5" id="KW-1185">Reference proteome</keyword>
<feature type="transmembrane region" description="Helical" evidence="2">
    <location>
        <begin position="83"/>
        <end position="102"/>
    </location>
</feature>